<dbReference type="Proteomes" id="UP000596742">
    <property type="component" value="Unassembled WGS sequence"/>
</dbReference>
<evidence type="ECO:0000313" key="2">
    <source>
        <dbReference type="Proteomes" id="UP000596742"/>
    </source>
</evidence>
<keyword evidence="2" id="KW-1185">Reference proteome</keyword>
<comment type="caution">
    <text evidence="1">The sequence shown here is derived from an EMBL/GenBank/DDBJ whole genome shotgun (WGS) entry which is preliminary data.</text>
</comment>
<proteinExistence type="predicted"/>
<gene>
    <name evidence="1" type="ORF">MGAL_10B021654</name>
</gene>
<dbReference type="AlphaFoldDB" id="A0A8B6EJK6"/>
<reference evidence="1" key="1">
    <citation type="submission" date="2018-11" db="EMBL/GenBank/DDBJ databases">
        <authorList>
            <person name="Alioto T."/>
            <person name="Alioto T."/>
        </authorList>
    </citation>
    <scope>NUCLEOTIDE SEQUENCE</scope>
</reference>
<dbReference type="InterPro" id="IPR054148">
    <property type="entry name" value="ASNSD1-SEP"/>
</dbReference>
<dbReference type="Pfam" id="PF21975">
    <property type="entry name" value="ASNSD1-SEP"/>
    <property type="match status" value="1"/>
</dbReference>
<sequence length="87" mass="10108">MPSSMTSIENGKKINEKRILEHELKQMKKGQSAYKQQTNSHIFFKEDVTKVFSECKKSLDELIEEYKQCELDEETTEEGGDADTLNF</sequence>
<protein>
    <submittedName>
        <fullName evidence="1">Uncharacterized protein</fullName>
    </submittedName>
</protein>
<dbReference type="OrthoDB" id="2442112at2759"/>
<name>A0A8B6EJK6_MYTGA</name>
<dbReference type="EMBL" id="UYJE01005279">
    <property type="protein sequence ID" value="VDI35916.1"/>
    <property type="molecule type" value="Genomic_DNA"/>
</dbReference>
<organism evidence="1 2">
    <name type="scientific">Mytilus galloprovincialis</name>
    <name type="common">Mediterranean mussel</name>
    <dbReference type="NCBI Taxonomy" id="29158"/>
    <lineage>
        <taxon>Eukaryota</taxon>
        <taxon>Metazoa</taxon>
        <taxon>Spiralia</taxon>
        <taxon>Lophotrochozoa</taxon>
        <taxon>Mollusca</taxon>
        <taxon>Bivalvia</taxon>
        <taxon>Autobranchia</taxon>
        <taxon>Pteriomorphia</taxon>
        <taxon>Mytilida</taxon>
        <taxon>Mytiloidea</taxon>
        <taxon>Mytilidae</taxon>
        <taxon>Mytilinae</taxon>
        <taxon>Mytilus</taxon>
    </lineage>
</organism>
<accession>A0A8B6EJK6</accession>
<evidence type="ECO:0000313" key="1">
    <source>
        <dbReference type="EMBL" id="VDI35916.1"/>
    </source>
</evidence>